<evidence type="ECO:0000256" key="5">
    <source>
        <dbReference type="SAM" id="MobiDB-lite"/>
    </source>
</evidence>
<dbReference type="Pfam" id="PF00082">
    <property type="entry name" value="Peptidase_S8"/>
    <property type="match status" value="1"/>
</dbReference>
<feature type="non-terminal residue" evidence="7">
    <location>
        <position position="800"/>
    </location>
</feature>
<evidence type="ECO:0000256" key="1">
    <source>
        <dbReference type="ARBA" id="ARBA00011073"/>
    </source>
</evidence>
<evidence type="ECO:0000313" key="7">
    <source>
        <dbReference type="EMBL" id="SVA97339.1"/>
    </source>
</evidence>
<dbReference type="GO" id="GO:0004252">
    <property type="term" value="F:serine-type endopeptidase activity"/>
    <property type="evidence" value="ECO:0007669"/>
    <property type="project" value="InterPro"/>
</dbReference>
<protein>
    <recommendedName>
        <fullName evidence="6">P/Homo B domain-containing protein</fullName>
    </recommendedName>
</protein>
<dbReference type="InterPro" id="IPR023828">
    <property type="entry name" value="Peptidase_S8_Ser-AS"/>
</dbReference>
<dbReference type="InterPro" id="IPR015500">
    <property type="entry name" value="Peptidase_S8_subtilisin-rel"/>
</dbReference>
<dbReference type="CDD" id="cd07473">
    <property type="entry name" value="Peptidases_S8_Subtilisin_like"/>
    <property type="match status" value="1"/>
</dbReference>
<feature type="region of interest" description="Disordered" evidence="5">
    <location>
        <begin position="744"/>
        <end position="800"/>
    </location>
</feature>
<feature type="domain" description="P/Homo B" evidence="6">
    <location>
        <begin position="537"/>
        <end position="696"/>
    </location>
</feature>
<dbReference type="GO" id="GO:0006508">
    <property type="term" value="P:proteolysis"/>
    <property type="evidence" value="ECO:0007669"/>
    <property type="project" value="UniProtKB-KW"/>
</dbReference>
<dbReference type="PROSITE" id="PS51892">
    <property type="entry name" value="SUBTILASE"/>
    <property type="match status" value="1"/>
</dbReference>
<comment type="similarity">
    <text evidence="1">Belongs to the peptidase S8 family.</text>
</comment>
<keyword evidence="2" id="KW-0645">Protease</keyword>
<evidence type="ECO:0000256" key="3">
    <source>
        <dbReference type="ARBA" id="ARBA00022801"/>
    </source>
</evidence>
<name>A0A382A7J4_9ZZZZ</name>
<dbReference type="SUPFAM" id="SSF49785">
    <property type="entry name" value="Galactose-binding domain-like"/>
    <property type="match status" value="1"/>
</dbReference>
<evidence type="ECO:0000256" key="4">
    <source>
        <dbReference type="ARBA" id="ARBA00022825"/>
    </source>
</evidence>
<dbReference type="InterPro" id="IPR036852">
    <property type="entry name" value="Peptidase_S8/S53_dom_sf"/>
</dbReference>
<dbReference type="PROSITE" id="PS00136">
    <property type="entry name" value="SUBTILASE_ASP"/>
    <property type="match status" value="1"/>
</dbReference>
<keyword evidence="4" id="KW-0720">Serine protease</keyword>
<dbReference type="PRINTS" id="PR00723">
    <property type="entry name" value="SUBTILISIN"/>
</dbReference>
<evidence type="ECO:0000256" key="2">
    <source>
        <dbReference type="ARBA" id="ARBA00022670"/>
    </source>
</evidence>
<evidence type="ECO:0000259" key="6">
    <source>
        <dbReference type="PROSITE" id="PS51829"/>
    </source>
</evidence>
<dbReference type="PANTHER" id="PTHR43399">
    <property type="entry name" value="SUBTILISIN-RELATED"/>
    <property type="match status" value="1"/>
</dbReference>
<dbReference type="Gene3D" id="2.60.120.260">
    <property type="entry name" value="Galactose-binding domain-like"/>
    <property type="match status" value="1"/>
</dbReference>
<accession>A0A382A7J4</accession>
<proteinExistence type="inferred from homology"/>
<feature type="non-terminal residue" evidence="7">
    <location>
        <position position="1"/>
    </location>
</feature>
<dbReference type="PROSITE" id="PS51829">
    <property type="entry name" value="P_HOMO_B"/>
    <property type="match status" value="1"/>
</dbReference>
<dbReference type="SUPFAM" id="SSF52743">
    <property type="entry name" value="Subtilisin-like"/>
    <property type="match status" value="1"/>
</dbReference>
<dbReference type="PANTHER" id="PTHR43399:SF4">
    <property type="entry name" value="CELL WALL-ASSOCIATED PROTEASE"/>
    <property type="match status" value="1"/>
</dbReference>
<dbReference type="InterPro" id="IPR002884">
    <property type="entry name" value="P_dom"/>
</dbReference>
<sequence length="800" mass="80600">GPLPSGLASDDLAKALLATGNSTERNPFGLLVRFTESATAAEVAEVLGAVGGSLTGPSLDGVGLYLVETLRDLDAALEVLGRSPAVKWAGPDAVVSVADLPSDPRLDELWGLTGANGIDAPGAWAFSLGDPSVVVAVIDTGVDLDHPDLEANIWTNPGEIADNGIDDDGNGYVDDLHGWDFVNNDADPNDDHDHGTHVAGTIAGVANDVGVVGVAPGVRIMALKFLSASGGGYSSDAVSALSYAISNGASISNNSWGGGGSSGAMSGMLDQAAAADHLFVAAAGNNGSDNDASPTYPASYPQDIVLTVASTQIDGNRSSFSNYGELGVDVAAPGSAILSSVHGGGYATFSGTSMATPHVAGIAALVRSVAPDLTAVQVKERLVDSSTWVDALSTVSGSGGRVDAAVAVGASVASSPVVSIVEPVGSVAEGSPVTLTATAVGSDGTDLSTSVSWTDSSGVVVATGGTFDWTPQVAGVQRLRAEVTDAGLTGLDAVFIDVQEVQRSLTIVSPNGGEAFLPGDAVEIGWTSEGPVGSVDVSIERRAQVVSEFAGDDALPILDHQTLDIGLEVTDTGEVGTVELGIRLDHTYDADLQISLIHPDGTTVSLASGAGSWRNDFGEGAADCSGTLTVFADDADTAIDSGTAPFAGRFRPADALSAFTGKSGLGTWTLRIHDRWSWDQGEVYCADLSMGSEVAEVATGVDPTVGSATWVVPEGGVDGALVASVVAGGLSDRSDAWFTAIAPPTTTTTTTLPPCSTTTTSEPPESTTTTVPPESTTTSSTTTTTVPPESTTTSSTTTTT</sequence>
<reference evidence="7" key="1">
    <citation type="submission" date="2018-05" db="EMBL/GenBank/DDBJ databases">
        <authorList>
            <person name="Lanie J.A."/>
            <person name="Ng W.-L."/>
            <person name="Kazmierczak K.M."/>
            <person name="Andrzejewski T.M."/>
            <person name="Davidsen T.M."/>
            <person name="Wayne K.J."/>
            <person name="Tettelin H."/>
            <person name="Glass J.I."/>
            <person name="Rusch D."/>
            <person name="Podicherti R."/>
            <person name="Tsui H.-C.T."/>
            <person name="Winkler M.E."/>
        </authorList>
    </citation>
    <scope>NUCLEOTIDE SEQUENCE</scope>
</reference>
<dbReference type="InterPro" id="IPR008979">
    <property type="entry name" value="Galactose-bd-like_sf"/>
</dbReference>
<dbReference type="EMBL" id="UINC01024187">
    <property type="protein sequence ID" value="SVA97339.1"/>
    <property type="molecule type" value="Genomic_DNA"/>
</dbReference>
<dbReference type="PROSITE" id="PS00138">
    <property type="entry name" value="SUBTILASE_SER"/>
    <property type="match status" value="1"/>
</dbReference>
<dbReference type="Pfam" id="PF01483">
    <property type="entry name" value="P_proprotein"/>
    <property type="match status" value="1"/>
</dbReference>
<dbReference type="InterPro" id="IPR000209">
    <property type="entry name" value="Peptidase_S8/S53_dom"/>
</dbReference>
<keyword evidence="3" id="KW-0378">Hydrolase</keyword>
<dbReference type="Gene3D" id="3.40.50.200">
    <property type="entry name" value="Peptidase S8/S53 domain"/>
    <property type="match status" value="1"/>
</dbReference>
<dbReference type="InterPro" id="IPR051048">
    <property type="entry name" value="Peptidase_S8/S53_subtilisin"/>
</dbReference>
<dbReference type="PROSITE" id="PS00137">
    <property type="entry name" value="SUBTILASE_HIS"/>
    <property type="match status" value="1"/>
</dbReference>
<dbReference type="InterPro" id="IPR034204">
    <property type="entry name" value="PfSUB1-like_cat_dom"/>
</dbReference>
<dbReference type="AlphaFoldDB" id="A0A382A7J4"/>
<dbReference type="InterPro" id="IPR022398">
    <property type="entry name" value="Peptidase_S8_His-AS"/>
</dbReference>
<dbReference type="InterPro" id="IPR023827">
    <property type="entry name" value="Peptidase_S8_Asp-AS"/>
</dbReference>
<organism evidence="7">
    <name type="scientific">marine metagenome</name>
    <dbReference type="NCBI Taxonomy" id="408172"/>
    <lineage>
        <taxon>unclassified sequences</taxon>
        <taxon>metagenomes</taxon>
        <taxon>ecological metagenomes</taxon>
    </lineage>
</organism>
<gene>
    <name evidence="7" type="ORF">METZ01_LOCUS150193</name>
</gene>